<comment type="similarity">
    <text evidence="1">Belongs to the ATP-dependent AMP-binding enzyme family.</text>
</comment>
<keyword evidence="2" id="KW-0436">Ligase</keyword>
<dbReference type="AlphaFoldDB" id="E4L9Q3"/>
<accession>E4L9Q3</accession>
<comment type="caution">
    <text evidence="5">The sequence shown here is derived from an EMBL/GenBank/DDBJ whole genome shotgun (WGS) entry which is preliminary data.</text>
</comment>
<reference evidence="5 6" key="1">
    <citation type="submission" date="2010-11" db="EMBL/GenBank/DDBJ databases">
        <authorList>
            <person name="Durkin A.S."/>
            <person name="Madupu R."/>
            <person name="Torralba M."/>
            <person name="Gillis M."/>
            <person name="Methe B."/>
            <person name="Sutton G."/>
            <person name="Nelson K.E."/>
        </authorList>
    </citation>
    <scope>NUCLEOTIDE SEQUENCE [LARGE SCALE GENOMIC DNA]</scope>
    <source>
        <strain evidence="5 6">UPII 345-E</strain>
    </source>
</reference>
<evidence type="ECO:0000256" key="1">
    <source>
        <dbReference type="ARBA" id="ARBA00006432"/>
    </source>
</evidence>
<evidence type="ECO:0000313" key="5">
    <source>
        <dbReference type="EMBL" id="EFR42621.1"/>
    </source>
</evidence>
<dbReference type="InterPro" id="IPR042099">
    <property type="entry name" value="ANL_N_sf"/>
</dbReference>
<dbReference type="InterPro" id="IPR025110">
    <property type="entry name" value="AMP-bd_C"/>
</dbReference>
<protein>
    <submittedName>
        <fullName evidence="5">AMP-binding enzyme</fullName>
    </submittedName>
</protein>
<dbReference type="PANTHER" id="PTHR43767">
    <property type="entry name" value="LONG-CHAIN-FATTY-ACID--COA LIGASE"/>
    <property type="match status" value="1"/>
</dbReference>
<dbReference type="RefSeq" id="WP_007554912.1">
    <property type="nucleotide sequence ID" value="NZ_AENT01000024.1"/>
</dbReference>
<dbReference type="InterPro" id="IPR050237">
    <property type="entry name" value="ATP-dep_AMP-bd_enzyme"/>
</dbReference>
<organism evidence="5 6">
    <name type="scientific">Dialister micraerophilus UPII 345-E</name>
    <dbReference type="NCBI Taxonomy" id="910314"/>
    <lineage>
        <taxon>Bacteria</taxon>
        <taxon>Bacillati</taxon>
        <taxon>Bacillota</taxon>
        <taxon>Negativicutes</taxon>
        <taxon>Veillonellales</taxon>
        <taxon>Veillonellaceae</taxon>
        <taxon>Dialister</taxon>
    </lineage>
</organism>
<dbReference type="Gene3D" id="3.30.300.30">
    <property type="match status" value="1"/>
</dbReference>
<dbReference type="InterPro" id="IPR045851">
    <property type="entry name" value="AMP-bd_C_sf"/>
</dbReference>
<dbReference type="InterPro" id="IPR000873">
    <property type="entry name" value="AMP-dep_synth/lig_dom"/>
</dbReference>
<feature type="domain" description="AMP-dependent synthetase/ligase" evidence="3">
    <location>
        <begin position="10"/>
        <end position="345"/>
    </location>
</feature>
<dbReference type="Proteomes" id="UP000004594">
    <property type="component" value="Unassembled WGS sequence"/>
</dbReference>
<dbReference type="Pfam" id="PF00501">
    <property type="entry name" value="AMP-binding"/>
    <property type="match status" value="1"/>
</dbReference>
<feature type="domain" description="AMP-binding enzyme C-terminal" evidence="4">
    <location>
        <begin position="396"/>
        <end position="471"/>
    </location>
</feature>
<evidence type="ECO:0000313" key="6">
    <source>
        <dbReference type="Proteomes" id="UP000004594"/>
    </source>
</evidence>
<dbReference type="InterPro" id="IPR020845">
    <property type="entry name" value="AMP-binding_CS"/>
</dbReference>
<evidence type="ECO:0000256" key="2">
    <source>
        <dbReference type="ARBA" id="ARBA00022598"/>
    </source>
</evidence>
<dbReference type="PANTHER" id="PTHR43767:SF1">
    <property type="entry name" value="NONRIBOSOMAL PEPTIDE SYNTHASE PES1 (EUROFUNG)-RELATED"/>
    <property type="match status" value="1"/>
</dbReference>
<gene>
    <name evidence="5" type="ORF">HMPREF9220_0483</name>
</gene>
<dbReference type="eggNOG" id="COG0318">
    <property type="taxonomic scope" value="Bacteria"/>
</dbReference>
<proteinExistence type="inferred from homology"/>
<dbReference type="OrthoDB" id="9778383at2"/>
<dbReference type="Gene3D" id="3.40.50.12780">
    <property type="entry name" value="N-terminal domain of ligase-like"/>
    <property type="match status" value="1"/>
</dbReference>
<dbReference type="EMBL" id="AENT01000024">
    <property type="protein sequence ID" value="EFR42621.1"/>
    <property type="molecule type" value="Genomic_DNA"/>
</dbReference>
<sequence length="484" mass="54444">MFLHEIYKHGNPDHVAFCGKANATYGELERFVDLYRNELYSLGVREGNKVGLYCGNCAEFVYAYMAVVSLGAIIVPINNSLIGREVDYILDDSEAIFVISDKNLDIKNKLVDIHVLDSDARSEKSPKAPDFPSDLTEDDVCTFVYTSGTTGAPKGAMLSHKNLIRNAQQTNMVVTHYPEDNTLCVLPMFHCYGWTLSVINPLLQGCTITVLNTKNPAEILRSIEKYKVTTAFMVPPIYNLMARKSNPDPVKTVRLFVSGGACLPQPVAQAFFEAYGHPVIEGYGLTEASPVCSVLPPDQPKYLTCGKAIPGVEAKIHTDDDTKPYKPGVVGELWIRGDNVMKGYWKREKETRETITKDGWLRTGDIAYMDKEGYIYIVDRIKDMIIVNGENVYPREVEERIYELKDVGECAVVGHPDAKRGETIWAYIVMKEGETFDEDKIRGYLLKNLAPFKVPHRFIPLDELPKNPTGKILKRVLRDRDNDI</sequence>
<dbReference type="GO" id="GO:0016878">
    <property type="term" value="F:acid-thiol ligase activity"/>
    <property type="evidence" value="ECO:0007669"/>
    <property type="project" value="UniProtKB-ARBA"/>
</dbReference>
<dbReference type="PROSITE" id="PS00455">
    <property type="entry name" value="AMP_BINDING"/>
    <property type="match status" value="1"/>
</dbReference>
<evidence type="ECO:0000259" key="3">
    <source>
        <dbReference type="Pfam" id="PF00501"/>
    </source>
</evidence>
<dbReference type="Pfam" id="PF13193">
    <property type="entry name" value="AMP-binding_C"/>
    <property type="match status" value="1"/>
</dbReference>
<name>E4L9Q3_9FIRM</name>
<dbReference type="SUPFAM" id="SSF56801">
    <property type="entry name" value="Acetyl-CoA synthetase-like"/>
    <property type="match status" value="1"/>
</dbReference>
<dbReference type="FunFam" id="3.30.300.30:FF:000008">
    <property type="entry name" value="2,3-dihydroxybenzoate-AMP ligase"/>
    <property type="match status" value="1"/>
</dbReference>
<evidence type="ECO:0000259" key="4">
    <source>
        <dbReference type="Pfam" id="PF13193"/>
    </source>
</evidence>